<dbReference type="Proteomes" id="UP000317638">
    <property type="component" value="Unassembled WGS sequence"/>
</dbReference>
<evidence type="ECO:0000256" key="1">
    <source>
        <dbReference type="ARBA" id="ARBA00007569"/>
    </source>
</evidence>
<proteinExistence type="inferred from homology"/>
<dbReference type="PANTHER" id="PTHR10884:SF14">
    <property type="entry name" value="NADH DEHYDROGENASE [UBIQUINONE] IRON-SULFUR PROTEIN 3, MITOCHONDRIAL"/>
    <property type="match status" value="1"/>
</dbReference>
<dbReference type="OrthoDB" id="3746692at2"/>
<dbReference type="InterPro" id="IPR001268">
    <property type="entry name" value="NADH_UbQ_OxRdtase_30kDa_su"/>
</dbReference>
<dbReference type="InterPro" id="IPR037232">
    <property type="entry name" value="NADH_quin_OxRdtase_su_C/D-like"/>
</dbReference>
<comment type="caution">
    <text evidence="4">The sequence shown here is derived from an EMBL/GenBank/DDBJ whole genome shotgun (WGS) entry which is preliminary data.</text>
</comment>
<evidence type="ECO:0000259" key="3">
    <source>
        <dbReference type="Pfam" id="PF00329"/>
    </source>
</evidence>
<accession>A0A553K5H3</accession>
<dbReference type="AlphaFoldDB" id="A0A553K5H3"/>
<name>A0A553K5H3_9ACTN</name>
<dbReference type="PANTHER" id="PTHR10884">
    <property type="entry name" value="NADH DEHYDROGENASE UBIQUINONE IRON-SULFUR PROTEIN 3"/>
    <property type="match status" value="1"/>
</dbReference>
<dbReference type="EMBL" id="VKKG01000001">
    <property type="protein sequence ID" value="TRY19957.1"/>
    <property type="molecule type" value="Genomic_DNA"/>
</dbReference>
<feature type="domain" description="NADH:ubiquinone oxidoreductase 30kDa subunit" evidence="3">
    <location>
        <begin position="14"/>
        <end position="121"/>
    </location>
</feature>
<dbReference type="Gene3D" id="3.30.460.80">
    <property type="entry name" value="NADH:ubiquinone oxidoreductase, 30kDa subunit"/>
    <property type="match status" value="1"/>
</dbReference>
<sequence length="180" mass="19549">MAEGSGEVVAAGEWFPRVERARAEGFVHLANLTAVDEVGLSDHIRVLLFLTDAEGARRLRLDVLVDRDRCELAGITPLYAGAAWLQRQVHDFFGVRFTGDDNRPLLNHGGGTPLRKDFLLEPRIQGRWPGALEPGESDASPGRRRLVPPGVPEAGLLDNPDATAAEIALSASGTRVRRGR</sequence>
<dbReference type="Pfam" id="PF00329">
    <property type="entry name" value="Complex1_30kDa"/>
    <property type="match status" value="1"/>
</dbReference>
<protein>
    <submittedName>
        <fullName evidence="4">NADH-quinone oxidoreductase subunit C</fullName>
    </submittedName>
</protein>
<comment type="similarity">
    <text evidence="1">Belongs to the complex I 30 kDa subunit family.</text>
</comment>
<evidence type="ECO:0000313" key="4">
    <source>
        <dbReference type="EMBL" id="TRY19957.1"/>
    </source>
</evidence>
<dbReference type="RefSeq" id="WP_143937041.1">
    <property type="nucleotide sequence ID" value="NZ_VKKG01000001.1"/>
</dbReference>
<keyword evidence="5" id="KW-1185">Reference proteome</keyword>
<organism evidence="4 5">
    <name type="scientific">Tessaracoccus rhinocerotis</name>
    <dbReference type="NCBI Taxonomy" id="1689449"/>
    <lineage>
        <taxon>Bacteria</taxon>
        <taxon>Bacillati</taxon>
        <taxon>Actinomycetota</taxon>
        <taxon>Actinomycetes</taxon>
        <taxon>Propionibacteriales</taxon>
        <taxon>Propionibacteriaceae</taxon>
        <taxon>Tessaracoccus</taxon>
    </lineage>
</organism>
<feature type="region of interest" description="Disordered" evidence="2">
    <location>
        <begin position="128"/>
        <end position="159"/>
    </location>
</feature>
<dbReference type="GO" id="GO:0008137">
    <property type="term" value="F:NADH dehydrogenase (ubiquinone) activity"/>
    <property type="evidence" value="ECO:0007669"/>
    <property type="project" value="InterPro"/>
</dbReference>
<reference evidence="4 5" key="1">
    <citation type="submission" date="2019-07" db="EMBL/GenBank/DDBJ databases">
        <authorList>
            <person name="Zhou L.-Y."/>
        </authorList>
    </citation>
    <scope>NUCLEOTIDE SEQUENCE [LARGE SCALE GENOMIC DNA]</scope>
    <source>
        <strain evidence="4 5">YIM 101269</strain>
    </source>
</reference>
<gene>
    <name evidence="4" type="ORF">FOJ82_03520</name>
</gene>
<dbReference type="SUPFAM" id="SSF143243">
    <property type="entry name" value="Nqo5-like"/>
    <property type="match status" value="1"/>
</dbReference>
<evidence type="ECO:0000313" key="5">
    <source>
        <dbReference type="Proteomes" id="UP000317638"/>
    </source>
</evidence>
<evidence type="ECO:0000256" key="2">
    <source>
        <dbReference type="SAM" id="MobiDB-lite"/>
    </source>
</evidence>